<proteinExistence type="predicted"/>
<dbReference type="EMBL" id="DVOS01000022">
    <property type="protein sequence ID" value="HIV22697.1"/>
    <property type="molecule type" value="Genomic_DNA"/>
</dbReference>
<evidence type="ECO:0000313" key="2">
    <source>
        <dbReference type="Proteomes" id="UP000886889"/>
    </source>
</evidence>
<dbReference type="GO" id="GO:0005524">
    <property type="term" value="F:ATP binding"/>
    <property type="evidence" value="ECO:0007669"/>
    <property type="project" value="InterPro"/>
</dbReference>
<evidence type="ECO:0000313" key="1">
    <source>
        <dbReference type="EMBL" id="HIV22697.1"/>
    </source>
</evidence>
<dbReference type="SUPFAM" id="SSF52540">
    <property type="entry name" value="P-loop containing nucleoside triphosphate hydrolases"/>
    <property type="match status" value="1"/>
</dbReference>
<dbReference type="InterPro" id="IPR003724">
    <property type="entry name" value="CblAdoTrfase_CobA"/>
</dbReference>
<dbReference type="GO" id="GO:0008817">
    <property type="term" value="F:corrinoid adenosyltransferase activity"/>
    <property type="evidence" value="ECO:0007669"/>
    <property type="project" value="InterPro"/>
</dbReference>
<gene>
    <name evidence="1" type="ORF">IAC80_02030</name>
</gene>
<dbReference type="AlphaFoldDB" id="A0A9D1NYH7"/>
<protein>
    <submittedName>
        <fullName evidence="1">Cob(I)yrinic acid a,c-diamide adenosyltransferase</fullName>
    </submittedName>
</protein>
<dbReference type="Proteomes" id="UP000886889">
    <property type="component" value="Unassembled WGS sequence"/>
</dbReference>
<dbReference type="InterPro" id="IPR027417">
    <property type="entry name" value="P-loop_NTPase"/>
</dbReference>
<dbReference type="GO" id="GO:0009236">
    <property type="term" value="P:cobalamin biosynthetic process"/>
    <property type="evidence" value="ECO:0007669"/>
    <property type="project" value="InterPro"/>
</dbReference>
<comment type="caution">
    <text evidence="1">The sequence shown here is derived from an EMBL/GenBank/DDBJ whole genome shotgun (WGS) entry which is preliminary data.</text>
</comment>
<organism evidence="1 2">
    <name type="scientific">Candidatus Merdiplasma excrementigallinarum</name>
    <dbReference type="NCBI Taxonomy" id="2840864"/>
    <lineage>
        <taxon>Bacteria</taxon>
        <taxon>Bacillati</taxon>
        <taxon>Bacillota</taxon>
        <taxon>Clostridia</taxon>
        <taxon>Lachnospirales</taxon>
        <taxon>Lachnospiraceae</taxon>
        <taxon>Lachnospiraceae incertae sedis</taxon>
        <taxon>Candidatus Merdiplasma</taxon>
    </lineage>
</organism>
<dbReference type="Pfam" id="PF02572">
    <property type="entry name" value="CobA_CobO_BtuR"/>
    <property type="match status" value="1"/>
</dbReference>
<dbReference type="PIRSF" id="PIRSF015617">
    <property type="entry name" value="Adensltrnsf_CobA"/>
    <property type="match status" value="1"/>
</dbReference>
<dbReference type="Gene3D" id="3.40.50.300">
    <property type="entry name" value="P-loop containing nucleotide triphosphate hydrolases"/>
    <property type="match status" value="1"/>
</dbReference>
<reference evidence="1" key="2">
    <citation type="journal article" date="2021" name="PeerJ">
        <title>Extensive microbial diversity within the chicken gut microbiome revealed by metagenomics and culture.</title>
        <authorList>
            <person name="Gilroy R."/>
            <person name="Ravi A."/>
            <person name="Getino M."/>
            <person name="Pursley I."/>
            <person name="Horton D.L."/>
            <person name="Alikhan N.F."/>
            <person name="Baker D."/>
            <person name="Gharbi K."/>
            <person name="Hall N."/>
            <person name="Watson M."/>
            <person name="Adriaenssens E.M."/>
            <person name="Foster-Nyarko E."/>
            <person name="Jarju S."/>
            <person name="Secka A."/>
            <person name="Antonio M."/>
            <person name="Oren A."/>
            <person name="Chaudhuri R.R."/>
            <person name="La Ragione R."/>
            <person name="Hildebrand F."/>
            <person name="Pallen M.J."/>
        </authorList>
    </citation>
    <scope>NUCLEOTIDE SEQUENCE</scope>
    <source>
        <strain evidence="1">ChiBcec6-7307</strain>
    </source>
</reference>
<sequence>MRCRMDKEKRYVHMYCGTGWGKSSAAIGRGIKAACAGKTVFVVQFLKGKAGSELDFIKRLEPEIKLFTFDKFEEQFAELSEEEKREEMMNIRNGLNFAKKVLVTSECDVLILDEILGLPQKGIITQEDIIPLIEAVGDGVELIMTGIDRCEALWPYVDEVTEVRTDYLRE</sequence>
<name>A0A9D1NYH7_9FIRM</name>
<accession>A0A9D1NYH7</accession>
<dbReference type="PANTHER" id="PTHR46638">
    <property type="entry name" value="CORRINOID ADENOSYLTRANSFERASE"/>
    <property type="match status" value="1"/>
</dbReference>
<dbReference type="PANTHER" id="PTHR46638:SF1">
    <property type="entry name" value="CORRINOID ADENOSYLTRANSFERASE"/>
    <property type="match status" value="1"/>
</dbReference>
<reference evidence="1" key="1">
    <citation type="submission" date="2020-10" db="EMBL/GenBank/DDBJ databases">
        <authorList>
            <person name="Gilroy R."/>
        </authorList>
    </citation>
    <scope>NUCLEOTIDE SEQUENCE</scope>
    <source>
        <strain evidence="1">ChiBcec6-7307</strain>
    </source>
</reference>